<accession>A0A5S3PEL4</accession>
<proteinExistence type="predicted"/>
<organism evidence="2 3">
    <name type="scientific">Sulfitobacter sabulilitoris</name>
    <dbReference type="NCBI Taxonomy" id="2562655"/>
    <lineage>
        <taxon>Bacteria</taxon>
        <taxon>Pseudomonadati</taxon>
        <taxon>Pseudomonadota</taxon>
        <taxon>Alphaproteobacteria</taxon>
        <taxon>Rhodobacterales</taxon>
        <taxon>Roseobacteraceae</taxon>
        <taxon>Sulfitobacter</taxon>
    </lineage>
</organism>
<evidence type="ECO:0000313" key="3">
    <source>
        <dbReference type="Proteomes" id="UP000309550"/>
    </source>
</evidence>
<keyword evidence="3" id="KW-1185">Reference proteome</keyword>
<dbReference type="AlphaFoldDB" id="A0A5S3PEL4"/>
<dbReference type="OrthoDB" id="7629596at2"/>
<dbReference type="GO" id="GO:0043165">
    <property type="term" value="P:Gram-negative-bacterium-type cell outer membrane assembly"/>
    <property type="evidence" value="ECO:0007669"/>
    <property type="project" value="InterPro"/>
</dbReference>
<name>A0A5S3PEL4_9RHOB</name>
<protein>
    <recommendedName>
        <fullName evidence="4">LPS-assembly lipoprotein</fullName>
    </recommendedName>
</protein>
<sequence length="163" mass="16972">MSLFDPRAFLAALALLALTACGFAPVYGPGGAGTQLQNAVVVQAPETRDAFLVTRRVEERLGRAGSAARYALDLSVTSSEQGLAVDSQGNITRYNLLGQAQFALRDTGTGQTVMSGTVDNFTGYSATGSTVATLAAARDAQERLMTILADQIIARLLGSADLT</sequence>
<feature type="signal peptide" evidence="1">
    <location>
        <begin position="1"/>
        <end position="24"/>
    </location>
</feature>
<dbReference type="RefSeq" id="WP_138661941.1">
    <property type="nucleotide sequence ID" value="NZ_VANS01000002.1"/>
</dbReference>
<gene>
    <name evidence="2" type="ORF">FDT80_08935</name>
</gene>
<feature type="chain" id="PRO_5024292850" description="LPS-assembly lipoprotein" evidence="1">
    <location>
        <begin position="25"/>
        <end position="163"/>
    </location>
</feature>
<dbReference type="Gene3D" id="3.30.160.150">
    <property type="entry name" value="Lipoprotein like domain"/>
    <property type="match status" value="1"/>
</dbReference>
<keyword evidence="1" id="KW-0732">Signal</keyword>
<dbReference type="Proteomes" id="UP000309550">
    <property type="component" value="Unassembled WGS sequence"/>
</dbReference>
<evidence type="ECO:0000313" key="2">
    <source>
        <dbReference type="EMBL" id="TMM52399.1"/>
    </source>
</evidence>
<evidence type="ECO:0008006" key="4">
    <source>
        <dbReference type="Google" id="ProtNLM"/>
    </source>
</evidence>
<dbReference type="EMBL" id="VANS01000002">
    <property type="protein sequence ID" value="TMM52399.1"/>
    <property type="molecule type" value="Genomic_DNA"/>
</dbReference>
<dbReference type="GO" id="GO:0019867">
    <property type="term" value="C:outer membrane"/>
    <property type="evidence" value="ECO:0007669"/>
    <property type="project" value="InterPro"/>
</dbReference>
<dbReference type="InterPro" id="IPR007485">
    <property type="entry name" value="LPS_assembly_LptE"/>
</dbReference>
<dbReference type="Pfam" id="PF04390">
    <property type="entry name" value="LptE"/>
    <property type="match status" value="1"/>
</dbReference>
<evidence type="ECO:0000256" key="1">
    <source>
        <dbReference type="SAM" id="SignalP"/>
    </source>
</evidence>
<dbReference type="PROSITE" id="PS51257">
    <property type="entry name" value="PROKAR_LIPOPROTEIN"/>
    <property type="match status" value="1"/>
</dbReference>
<comment type="caution">
    <text evidence="2">The sequence shown here is derived from an EMBL/GenBank/DDBJ whole genome shotgun (WGS) entry which is preliminary data.</text>
</comment>
<reference evidence="2 3" key="1">
    <citation type="submission" date="2019-05" db="EMBL/GenBank/DDBJ databases">
        <title>Sulfitobacter sabulilitoris sp. nov., isolated from a marine sand.</title>
        <authorList>
            <person name="Yoon J.-H."/>
        </authorList>
    </citation>
    <scope>NUCLEOTIDE SEQUENCE [LARGE SCALE GENOMIC DNA]</scope>
    <source>
        <strain evidence="2 3">HSMS-29</strain>
    </source>
</reference>